<dbReference type="Proteomes" id="UP001174936">
    <property type="component" value="Unassembled WGS sequence"/>
</dbReference>
<accession>A0AA39YSJ2</accession>
<evidence type="ECO:0000313" key="4">
    <source>
        <dbReference type="Proteomes" id="UP001174936"/>
    </source>
</evidence>
<keyword evidence="4" id="KW-1185">Reference proteome</keyword>
<evidence type="ECO:0000256" key="2">
    <source>
        <dbReference type="SAM" id="Phobius"/>
    </source>
</evidence>
<sequence length="580" mass="65496">MAVSSPSTMDTSPTADAAFDISSWLGLNRDKILGKASKRFSLEVRVLVFEANAREESRYRVMTDKDEIERFVNRANRADLGVERALGSKAQGTDGEPPLGTNRIFFIDFVPDPPGGEVTPVEKRQLQITSSLFEFICRKLNIPNYFVDTVTRDDQLGRLGFGSYLHPGEDKAPGTFELSYRYTPRLQDGTLDLNGNLHYIYTRYNIRSRSSFTLCINPHEETRNLWIGYDRDPSAFNTMSWAVGHWEISQGDSVGRTRARRDLRSPLGFHILVTQMTLEDWRNGLKNDRDNVFLAEKTSDMAGTKPGNKPPSLGSATEVRLPASDEEQATPLQPLDTSGSTKRTGSTDPKSRKGRLRHLHITAQRLTVAENSCRDIENRVSLLLRSVETLRSIPDKGRDWLEHASVGGNGNVRASDIPHGIPPSTLDREQQILESIQLSCQHSKQWTRCYRERTNIQIELDFNQLTSDVAWEAQRDTSAMNNIAVVTTLFLPGTFICAVFSMIFSNSDANDPSRPVSLAYLYAAVTVPVTVVIALVLWFFNHKSHEWRRQEFDTYRTDREEKRPRTLGGVVRSVFLHSPP</sequence>
<comment type="caution">
    <text evidence="3">The sequence shown here is derived from an EMBL/GenBank/DDBJ whole genome shotgun (WGS) entry which is preliminary data.</text>
</comment>
<gene>
    <name evidence="3" type="ORF">B0T16DRAFT_49285</name>
</gene>
<dbReference type="EMBL" id="JAULSV010000001">
    <property type="protein sequence ID" value="KAK0656922.1"/>
    <property type="molecule type" value="Genomic_DNA"/>
</dbReference>
<feature type="transmembrane region" description="Helical" evidence="2">
    <location>
        <begin position="483"/>
        <end position="504"/>
    </location>
</feature>
<dbReference type="AlphaFoldDB" id="A0AA39YSJ2"/>
<reference evidence="3" key="1">
    <citation type="submission" date="2023-06" db="EMBL/GenBank/DDBJ databases">
        <title>Genome-scale phylogeny and comparative genomics of the fungal order Sordariales.</title>
        <authorList>
            <consortium name="Lawrence Berkeley National Laboratory"/>
            <person name="Hensen N."/>
            <person name="Bonometti L."/>
            <person name="Westerberg I."/>
            <person name="Brannstrom I.O."/>
            <person name="Guillou S."/>
            <person name="Cros-Aarteil S."/>
            <person name="Calhoun S."/>
            <person name="Haridas S."/>
            <person name="Kuo A."/>
            <person name="Mondo S."/>
            <person name="Pangilinan J."/>
            <person name="Riley R."/>
            <person name="Labutti K."/>
            <person name="Andreopoulos B."/>
            <person name="Lipzen A."/>
            <person name="Chen C."/>
            <person name="Yanf M."/>
            <person name="Daum C."/>
            <person name="Ng V."/>
            <person name="Clum A."/>
            <person name="Steindorff A."/>
            <person name="Ohm R."/>
            <person name="Martin F."/>
            <person name="Silar P."/>
            <person name="Natvig D."/>
            <person name="Lalanne C."/>
            <person name="Gautier V."/>
            <person name="Ament-Velasquez S.L."/>
            <person name="Kruys A."/>
            <person name="Hutchinson M.I."/>
            <person name="Powell A.J."/>
            <person name="Barry K."/>
            <person name="Miller A.N."/>
            <person name="Grigoriev I.V."/>
            <person name="Debuchy R."/>
            <person name="Gladieux P."/>
            <person name="Thoren M.H."/>
            <person name="Johannesson H."/>
        </authorList>
    </citation>
    <scope>NUCLEOTIDE SEQUENCE</scope>
    <source>
        <strain evidence="3">SMH2532-1</strain>
    </source>
</reference>
<keyword evidence="2" id="KW-1133">Transmembrane helix</keyword>
<feature type="compositionally biased region" description="Polar residues" evidence="1">
    <location>
        <begin position="335"/>
        <end position="348"/>
    </location>
</feature>
<feature type="transmembrane region" description="Helical" evidence="2">
    <location>
        <begin position="519"/>
        <end position="540"/>
    </location>
</feature>
<proteinExistence type="predicted"/>
<evidence type="ECO:0000313" key="3">
    <source>
        <dbReference type="EMBL" id="KAK0656922.1"/>
    </source>
</evidence>
<evidence type="ECO:0000256" key="1">
    <source>
        <dbReference type="SAM" id="MobiDB-lite"/>
    </source>
</evidence>
<dbReference type="Gene3D" id="1.20.58.340">
    <property type="entry name" value="Magnesium transport protein CorA, transmembrane region"/>
    <property type="match status" value="1"/>
</dbReference>
<name>A0AA39YSJ2_9PEZI</name>
<feature type="region of interest" description="Disordered" evidence="1">
    <location>
        <begin position="296"/>
        <end position="355"/>
    </location>
</feature>
<protein>
    <submittedName>
        <fullName evidence="3">Uncharacterized protein</fullName>
    </submittedName>
</protein>
<keyword evidence="2" id="KW-0812">Transmembrane</keyword>
<keyword evidence="2" id="KW-0472">Membrane</keyword>
<organism evidence="3 4">
    <name type="scientific">Cercophora newfieldiana</name>
    <dbReference type="NCBI Taxonomy" id="92897"/>
    <lineage>
        <taxon>Eukaryota</taxon>
        <taxon>Fungi</taxon>
        <taxon>Dikarya</taxon>
        <taxon>Ascomycota</taxon>
        <taxon>Pezizomycotina</taxon>
        <taxon>Sordariomycetes</taxon>
        <taxon>Sordariomycetidae</taxon>
        <taxon>Sordariales</taxon>
        <taxon>Lasiosphaeriaceae</taxon>
        <taxon>Cercophora</taxon>
    </lineage>
</organism>